<evidence type="ECO:0000256" key="1">
    <source>
        <dbReference type="ARBA" id="ARBA00022729"/>
    </source>
</evidence>
<accession>A0A4Z0LVY6</accession>
<evidence type="ECO:0000259" key="4">
    <source>
        <dbReference type="SMART" id="SM00237"/>
    </source>
</evidence>
<dbReference type="EMBL" id="SRLE01000013">
    <property type="protein sequence ID" value="TGD71492.1"/>
    <property type="molecule type" value="Genomic_DNA"/>
</dbReference>
<gene>
    <name evidence="5" type="ORF">E4634_17720</name>
</gene>
<evidence type="ECO:0000256" key="2">
    <source>
        <dbReference type="ARBA" id="ARBA00022737"/>
    </source>
</evidence>
<feature type="non-terminal residue" evidence="5">
    <location>
        <position position="1"/>
    </location>
</feature>
<evidence type="ECO:0000313" key="6">
    <source>
        <dbReference type="Proteomes" id="UP000298050"/>
    </source>
</evidence>
<feature type="domain" description="Calx-beta" evidence="4">
    <location>
        <begin position="6"/>
        <end position="98"/>
    </location>
</feature>
<name>A0A4Z0LVY6_9GAMM</name>
<organism evidence="5 6">
    <name type="scientific">Mangrovimicrobium sediminis</name>
    <dbReference type="NCBI Taxonomy" id="2562682"/>
    <lineage>
        <taxon>Bacteria</taxon>
        <taxon>Pseudomonadati</taxon>
        <taxon>Pseudomonadota</taxon>
        <taxon>Gammaproteobacteria</taxon>
        <taxon>Cellvibrionales</taxon>
        <taxon>Halieaceae</taxon>
        <taxon>Mangrovimicrobium</taxon>
    </lineage>
</organism>
<dbReference type="SMART" id="SM00237">
    <property type="entry name" value="Calx_beta"/>
    <property type="match status" value="1"/>
</dbReference>
<protein>
    <submittedName>
        <fullName evidence="5">Type I secretion C-terminal target domain-containing protein</fullName>
    </submittedName>
</protein>
<proteinExistence type="predicted"/>
<keyword evidence="2" id="KW-0677">Repeat</keyword>
<dbReference type="InterPro" id="IPR038081">
    <property type="entry name" value="CalX-like_sf"/>
</dbReference>
<dbReference type="Pfam" id="PF17963">
    <property type="entry name" value="Big_9"/>
    <property type="match status" value="5"/>
</dbReference>
<reference evidence="5 6" key="1">
    <citation type="submission" date="2019-04" db="EMBL/GenBank/DDBJ databases">
        <title>Taxonomy of novel Haliea sp. from mangrove soil of West Coast of India.</title>
        <authorList>
            <person name="Verma A."/>
            <person name="Kumar P."/>
            <person name="Krishnamurthi S."/>
        </authorList>
    </citation>
    <scope>NUCLEOTIDE SEQUENCE [LARGE SCALE GENOMIC DNA]</scope>
    <source>
        <strain evidence="5 6">SAOS-164</strain>
    </source>
</reference>
<dbReference type="NCBIfam" id="TIGR03661">
    <property type="entry name" value="T1SS_VCA0849"/>
    <property type="match status" value="1"/>
</dbReference>
<dbReference type="GO" id="GO:0016020">
    <property type="term" value="C:membrane"/>
    <property type="evidence" value="ECO:0007669"/>
    <property type="project" value="InterPro"/>
</dbReference>
<dbReference type="GO" id="GO:0007154">
    <property type="term" value="P:cell communication"/>
    <property type="evidence" value="ECO:0007669"/>
    <property type="project" value="InterPro"/>
</dbReference>
<sequence length="1942" mass="199766">PPPPPPPAEEPPEIRIGDQVVLEGDVAQVTVTLSKASAEPVTVEFVTVDGTATVIGGDYDPLTGTITFAPGVTEVIIQIQTNVDDLEEPDEQFFIDLSNATNATIADPQGVVTIIDGNDPSPEVDVLYVDGDIGVVDESALDDGTDPASPTETTTGTFDIDLGGDTLQSLVINGVDVTAGGIVVGFYGVLTVTLSNGVYAWSYTLSDNTLNHNDPNSTGTFEGVVDSFTLIVTDDDGDSGSDTLFVQVTDDGPIAVDDVNSIAAGTYGPVGGNVITENDTVGADGASVVGVAAGDTGSTLVNAATLGTAIAGAYGVLTVFADGTYSYERNPDGPGGVEDVFTYTLRDGDGDMVTATITIDIADSGVIVDAPRILTENTTVWEAGLPARPGEPEGSDAAAPSESCFGVINFSAPDGTPTISINGQAVAAGDTIVTAKGILSIDSIDFTTGEIAYTYRLTDNSLDHPDWDRFIVKVTDADGDFARDVLRIAIIDDNPEAVDDFNSIAAGSYGPVTGNVMDNDTEGADGAQVVGVVAGAGNVSEAAGANVSAVIAGSYGMLTIFADGSYSYVRNPGTPGGVEDVFTYALRDGDGDISTATLTISIDDADVWIKAPHIGNEPTTVYESGLPARPGEPEGSDEAAPSESCFGTAWFIAPDGPATIYVDGFVATAGASFTGDYGTLTIDNINYATGEIFYTYRLTDNMLAEQGFDSFLLEVRDVDGDISQDVMRILIVDDQPIAVDDVNALAAGTYGPVGGDLMANDTEGADGAAVVGVAAGDTDTALDNTGTLGTAIAGAFGVLTVFSDGTYSYVRNPGTPGGVEDVFTYTLKDGDGDLVTATLTIGIRDAGVTIEVPEVGSAAATVYEAGLPVRPGEPEGSDAGSPSESTFGVVSFTAPDAPATITINGIPVTAGSVLTTAKGILTVDSINMATGEIAYTYRLTDNTLSDPDSDDFVIRVTDIDGDYAEKTLSIGIVDDNPTALDDFNTVNGAAYSAVSGNVMDNDTEGADGALVVGISAAGSATTLAVGAAAINITGAYGVLTIMEDGSYIYMRSPGSPGGVEDVFTYTLRDSDGDISTAELTITIGDANVWIKAPHIGNEPTTVWEAGLPERPGEPEGSDESSPSESCFGAVHFFAPDGPVTIKVDGMVAGIGDSFTGTYGTLTIDNINYLTGEIHYTYRLTDNMLADQGFDKFLFSVTDIDGDTAQDYMRILIVDDQPSALDDGNSIATGSVGPATGNVMDNDVQGADGASVVGVAAGDSTGSPLDNGTTVGTVIVGLYGMLTLFSDGSYSYTRNAEIPSSDDDLEDVFTYTLKDGDGDYATARLVITIGAEDNEVTLSIPELGGDSTTVYEEALDDGTNPDATTESVSGVMSFSALDGLASVTIDGTPVTAGDTVVTAKGILTIDSINAATGEIGYTYLLTGNTLVDPDSDSFVVRVTDTDGDYDEDTLAIAIVNDVPLEFLSDYVTVSSVSGVQQQIAVPESNSGSINFRPGDGADGFRVNPGAVQFNESGNVTDAFGRDLYLDDNQLSWFQDGDSLVARYFDGQAWVEGFTVTLDNTTDTFSVTDVSSGVFSVAGEAVPFAPAEDANGGNNDYYGLMNLGGTDVDVVFSNPAGTVNTDSANFGLNSNWIDPGQQIVLEFYTNSLLQEGSNSAPTFDGPAASAALNNFQIKVGEVAGGPSNRAQFIVTVYYADGSGTETWDFTSAANPTADHDMGSIAEEGVINLVAAQGFDKIVVQAVADTDDFSIMPMGFTPFLPHDVDMKLDVFGFDGDGDSAAGNIVFGIDQDGIEGIDPAPVGVSTTSFAQVGAGAVGILGTEVVADDGPLLATEGDDVFAFDLADAQEGGVTSISGFGESGSDALDLRDLLVGEEGADLSSYLHVSYDGANTVIEVSSTGAFTGEASDADLVDKTITLEGVDLVGSDELSSVIQDMLHNGQLITD</sequence>
<evidence type="ECO:0000313" key="5">
    <source>
        <dbReference type="EMBL" id="TGD71492.1"/>
    </source>
</evidence>
<comment type="caution">
    <text evidence="5">The sequence shown here is derived from an EMBL/GenBank/DDBJ whole genome shotgun (WGS) entry which is preliminary data.</text>
</comment>
<evidence type="ECO:0000256" key="3">
    <source>
        <dbReference type="ARBA" id="ARBA00022837"/>
    </source>
</evidence>
<dbReference type="InterPro" id="IPR019960">
    <property type="entry name" value="T1SS_VCA0849"/>
</dbReference>
<keyword evidence="1" id="KW-0732">Signal</keyword>
<dbReference type="InterPro" id="IPR003644">
    <property type="entry name" value="Calx_beta"/>
</dbReference>
<dbReference type="Gene3D" id="2.60.40.2030">
    <property type="match status" value="1"/>
</dbReference>
<keyword evidence="3" id="KW-0106">Calcium</keyword>
<dbReference type="SUPFAM" id="SSF141072">
    <property type="entry name" value="CalX-like"/>
    <property type="match status" value="1"/>
</dbReference>
<keyword evidence="6" id="KW-1185">Reference proteome</keyword>
<dbReference type="Proteomes" id="UP000298050">
    <property type="component" value="Unassembled WGS sequence"/>
</dbReference>
<dbReference type="OrthoDB" id="9805100at2"/>
<dbReference type="Pfam" id="PF03160">
    <property type="entry name" value="Calx-beta"/>
    <property type="match status" value="1"/>
</dbReference>